<organism evidence="1 2">
    <name type="scientific">Forsythia ovata</name>
    <dbReference type="NCBI Taxonomy" id="205694"/>
    <lineage>
        <taxon>Eukaryota</taxon>
        <taxon>Viridiplantae</taxon>
        <taxon>Streptophyta</taxon>
        <taxon>Embryophyta</taxon>
        <taxon>Tracheophyta</taxon>
        <taxon>Spermatophyta</taxon>
        <taxon>Magnoliopsida</taxon>
        <taxon>eudicotyledons</taxon>
        <taxon>Gunneridae</taxon>
        <taxon>Pentapetalae</taxon>
        <taxon>asterids</taxon>
        <taxon>lamiids</taxon>
        <taxon>Lamiales</taxon>
        <taxon>Oleaceae</taxon>
        <taxon>Forsythieae</taxon>
        <taxon>Forsythia</taxon>
    </lineage>
</organism>
<comment type="caution">
    <text evidence="1">The sequence shown here is derived from an EMBL/GenBank/DDBJ whole genome shotgun (WGS) entry which is preliminary data.</text>
</comment>
<keyword evidence="2" id="KW-1185">Reference proteome</keyword>
<name>A0ABD1WNK2_9LAMI</name>
<dbReference type="Gene3D" id="1.25.70.10">
    <property type="entry name" value="Transcription termination factor 3, mitochondrial"/>
    <property type="match status" value="1"/>
</dbReference>
<dbReference type="InterPro" id="IPR038538">
    <property type="entry name" value="MTERF_sf"/>
</dbReference>
<reference evidence="2" key="1">
    <citation type="submission" date="2024-07" db="EMBL/GenBank/DDBJ databases">
        <title>Two chromosome-level genome assemblies of Korean endemic species Abeliophyllum distichum and Forsythia ovata (Oleaceae).</title>
        <authorList>
            <person name="Jang H."/>
        </authorList>
    </citation>
    <scope>NUCLEOTIDE SEQUENCE [LARGE SCALE GENOMIC DNA]</scope>
</reference>
<gene>
    <name evidence="1" type="ORF">Fot_04861</name>
</gene>
<proteinExistence type="predicted"/>
<accession>A0ABD1WNK2</accession>
<protein>
    <submittedName>
        <fullName evidence="1">PTAC15</fullName>
    </submittedName>
</protein>
<evidence type="ECO:0000313" key="2">
    <source>
        <dbReference type="Proteomes" id="UP001604277"/>
    </source>
</evidence>
<dbReference type="Proteomes" id="UP001604277">
    <property type="component" value="Unassembled WGS sequence"/>
</dbReference>
<evidence type="ECO:0000313" key="1">
    <source>
        <dbReference type="EMBL" id="KAL2551242.1"/>
    </source>
</evidence>
<dbReference type="EMBL" id="JBFOLJ010000002">
    <property type="protein sequence ID" value="KAL2551242.1"/>
    <property type="molecule type" value="Genomic_DNA"/>
</dbReference>
<sequence>MERMLHFLNRLGGVSLILRRLAILNYDLEAQLAPRIEFLLELSGGDEKATGTVLHKLPFVLAYSVDHLKDHVEFLRSYADQMYVKRISGKPSGRSIFQPEKVECYWFIVVLCCVRRLSDKREVDNSNGGRK</sequence>
<dbReference type="AlphaFoldDB" id="A0ABD1WNK2"/>